<evidence type="ECO:0000256" key="4">
    <source>
        <dbReference type="ARBA" id="ARBA00022989"/>
    </source>
</evidence>
<feature type="transmembrane region" description="Helical" evidence="7">
    <location>
        <begin position="32"/>
        <end position="53"/>
    </location>
</feature>
<evidence type="ECO:0000256" key="2">
    <source>
        <dbReference type="ARBA" id="ARBA00022448"/>
    </source>
</evidence>
<feature type="transmembrane region" description="Helical" evidence="7">
    <location>
        <begin position="189"/>
        <end position="208"/>
    </location>
</feature>
<feature type="transmembrane region" description="Helical" evidence="7">
    <location>
        <begin position="114"/>
        <end position="135"/>
    </location>
</feature>
<dbReference type="PANTHER" id="PTHR45724:SF13">
    <property type="entry name" value="AQUAPORIN NIP1-1-RELATED"/>
    <property type="match status" value="1"/>
</dbReference>
<dbReference type="Pfam" id="PF00230">
    <property type="entry name" value="MIP"/>
    <property type="match status" value="1"/>
</dbReference>
<feature type="transmembrane region" description="Helical" evidence="7">
    <location>
        <begin position="6"/>
        <end position="25"/>
    </location>
</feature>
<dbReference type="PANTHER" id="PTHR45724">
    <property type="entry name" value="AQUAPORIN NIP2-1"/>
    <property type="match status" value="1"/>
</dbReference>
<keyword evidence="3 6" id="KW-0812">Transmembrane</keyword>
<organism evidence="8 9">
    <name type="scientific">Dinghuibacter silviterrae</name>
    <dbReference type="NCBI Taxonomy" id="1539049"/>
    <lineage>
        <taxon>Bacteria</taxon>
        <taxon>Pseudomonadati</taxon>
        <taxon>Bacteroidota</taxon>
        <taxon>Chitinophagia</taxon>
        <taxon>Chitinophagales</taxon>
        <taxon>Chitinophagaceae</taxon>
        <taxon>Dinghuibacter</taxon>
    </lineage>
</organism>
<dbReference type="AlphaFoldDB" id="A0A4R8DP69"/>
<protein>
    <submittedName>
        <fullName evidence="8">Aquaporin Z</fullName>
    </submittedName>
</protein>
<proteinExistence type="inferred from homology"/>
<comment type="caution">
    <text evidence="8">The sequence shown here is derived from an EMBL/GenBank/DDBJ whole genome shotgun (WGS) entry which is preliminary data.</text>
</comment>
<dbReference type="InterPro" id="IPR022357">
    <property type="entry name" value="MIP_CS"/>
</dbReference>
<comment type="subcellular location">
    <subcellularLocation>
        <location evidence="1">Membrane</location>
        <topology evidence="1">Multi-pass membrane protein</topology>
    </subcellularLocation>
</comment>
<evidence type="ECO:0000256" key="1">
    <source>
        <dbReference type="ARBA" id="ARBA00004141"/>
    </source>
</evidence>
<dbReference type="Proteomes" id="UP000294498">
    <property type="component" value="Unassembled WGS sequence"/>
</dbReference>
<comment type="similarity">
    <text evidence="6">Belongs to the MIP/aquaporin (TC 1.A.8) family.</text>
</comment>
<evidence type="ECO:0000256" key="3">
    <source>
        <dbReference type="ARBA" id="ARBA00022692"/>
    </source>
</evidence>
<dbReference type="PROSITE" id="PS00221">
    <property type="entry name" value="MIP"/>
    <property type="match status" value="1"/>
</dbReference>
<keyword evidence="2 6" id="KW-0813">Transport</keyword>
<dbReference type="OrthoDB" id="9807293at2"/>
<dbReference type="EMBL" id="SODV01000001">
    <property type="protein sequence ID" value="TDW99086.1"/>
    <property type="molecule type" value="Genomic_DNA"/>
</dbReference>
<dbReference type="PRINTS" id="PR00783">
    <property type="entry name" value="MINTRINSICP"/>
</dbReference>
<feature type="transmembrane region" description="Helical" evidence="7">
    <location>
        <begin position="80"/>
        <end position="102"/>
    </location>
</feature>
<keyword evidence="4 7" id="KW-1133">Transmembrane helix</keyword>
<evidence type="ECO:0000313" key="9">
    <source>
        <dbReference type="Proteomes" id="UP000294498"/>
    </source>
</evidence>
<dbReference type="InterPro" id="IPR034294">
    <property type="entry name" value="Aquaporin_transptr"/>
</dbReference>
<dbReference type="GO" id="GO:0015267">
    <property type="term" value="F:channel activity"/>
    <property type="evidence" value="ECO:0007669"/>
    <property type="project" value="InterPro"/>
</dbReference>
<evidence type="ECO:0000256" key="7">
    <source>
        <dbReference type="SAM" id="Phobius"/>
    </source>
</evidence>
<evidence type="ECO:0000256" key="5">
    <source>
        <dbReference type="ARBA" id="ARBA00023136"/>
    </source>
</evidence>
<dbReference type="InterPro" id="IPR000425">
    <property type="entry name" value="MIP"/>
</dbReference>
<name>A0A4R8DP69_9BACT</name>
<dbReference type="InterPro" id="IPR023271">
    <property type="entry name" value="Aquaporin-like"/>
</dbReference>
<reference evidence="8 9" key="1">
    <citation type="submission" date="2019-03" db="EMBL/GenBank/DDBJ databases">
        <title>Genomic Encyclopedia of Type Strains, Phase IV (KMG-IV): sequencing the most valuable type-strain genomes for metagenomic binning, comparative biology and taxonomic classification.</title>
        <authorList>
            <person name="Goeker M."/>
        </authorList>
    </citation>
    <scope>NUCLEOTIDE SEQUENCE [LARGE SCALE GENOMIC DNA]</scope>
    <source>
        <strain evidence="8 9">DSM 100059</strain>
    </source>
</reference>
<dbReference type="GO" id="GO:0016020">
    <property type="term" value="C:membrane"/>
    <property type="evidence" value="ECO:0007669"/>
    <property type="project" value="UniProtKB-SubCell"/>
</dbReference>
<sequence length="214" mass="22178">MLRKSLSEIIGTFALVFCGTGAIVIDKQTGGAVTHAGVAITFGLVVMAMIYGLGEISGAHLNPAVSIAFTLAGRLPMKALWPYIASQLTGALLASLTLRLLFPSNALLGATMPAGTALQSFILEVILTFFLMLVIMGVSTGPKEQGLFAGIAIGSVVLLEAMFAGPICGASMNPARSLAPAVVSGHLEYLWVYLTAPVAGAAIAIPIWKYLNTK</sequence>
<keyword evidence="5 7" id="KW-0472">Membrane</keyword>
<feature type="transmembrane region" description="Helical" evidence="7">
    <location>
        <begin position="147"/>
        <end position="168"/>
    </location>
</feature>
<dbReference type="SUPFAM" id="SSF81338">
    <property type="entry name" value="Aquaporin-like"/>
    <property type="match status" value="1"/>
</dbReference>
<accession>A0A4R8DP69</accession>
<dbReference type="Gene3D" id="1.20.1080.10">
    <property type="entry name" value="Glycerol uptake facilitator protein"/>
    <property type="match status" value="1"/>
</dbReference>
<evidence type="ECO:0000313" key="8">
    <source>
        <dbReference type="EMBL" id="TDW99086.1"/>
    </source>
</evidence>
<gene>
    <name evidence="8" type="ORF">EDB95_0094</name>
</gene>
<dbReference type="RefSeq" id="WP_133989506.1">
    <property type="nucleotide sequence ID" value="NZ_SODV01000001.1"/>
</dbReference>
<evidence type="ECO:0000256" key="6">
    <source>
        <dbReference type="RuleBase" id="RU000477"/>
    </source>
</evidence>
<keyword evidence="9" id="KW-1185">Reference proteome</keyword>